<gene>
    <name evidence="1" type="ORF">M514_24297</name>
</gene>
<reference evidence="1" key="1">
    <citation type="journal article" date="2014" name="Nat. Genet.">
        <title>Genome and transcriptome of the porcine whipworm Trichuris suis.</title>
        <authorList>
            <person name="Jex A.R."/>
            <person name="Nejsum P."/>
            <person name="Schwarz E.M."/>
            <person name="Hu L."/>
            <person name="Young N.D."/>
            <person name="Hall R.S."/>
            <person name="Korhonen P.K."/>
            <person name="Liao S."/>
            <person name="Thamsborg S."/>
            <person name="Xia J."/>
            <person name="Xu P."/>
            <person name="Wang S."/>
            <person name="Scheerlinck J.P."/>
            <person name="Hofmann A."/>
            <person name="Sternberg P.W."/>
            <person name="Wang J."/>
            <person name="Gasser R.B."/>
        </authorList>
    </citation>
    <scope>NUCLEOTIDE SEQUENCE [LARGE SCALE GENOMIC DNA]</scope>
    <source>
        <strain evidence="1">DCEP-RM93F</strain>
    </source>
</reference>
<sequence>MSARDPPFPVSSTGLRRVGFLLQLKNVFCPSSGDNTNCPATWIVHLGAICPSQHELSCHMDCPPWGNCVVIPEAGGISYWTNCVLNTQAESV</sequence>
<accession>A0A085N1Z2</accession>
<organism evidence="1">
    <name type="scientific">Trichuris suis</name>
    <name type="common">pig whipworm</name>
    <dbReference type="NCBI Taxonomy" id="68888"/>
    <lineage>
        <taxon>Eukaryota</taxon>
        <taxon>Metazoa</taxon>
        <taxon>Ecdysozoa</taxon>
        <taxon>Nematoda</taxon>
        <taxon>Enoplea</taxon>
        <taxon>Dorylaimia</taxon>
        <taxon>Trichinellida</taxon>
        <taxon>Trichuridae</taxon>
        <taxon>Trichuris</taxon>
    </lineage>
</organism>
<dbReference type="EMBL" id="KL367572">
    <property type="protein sequence ID" value="KFD63488.1"/>
    <property type="molecule type" value="Genomic_DNA"/>
</dbReference>
<dbReference type="AlphaFoldDB" id="A0A085N1Z2"/>
<name>A0A085N1Z2_9BILA</name>
<dbReference type="Proteomes" id="UP000030758">
    <property type="component" value="Unassembled WGS sequence"/>
</dbReference>
<evidence type="ECO:0000313" key="1">
    <source>
        <dbReference type="EMBL" id="KFD63488.1"/>
    </source>
</evidence>
<proteinExistence type="predicted"/>
<protein>
    <submittedName>
        <fullName evidence="1">Uncharacterized protein</fullName>
    </submittedName>
</protein>